<evidence type="ECO:0000313" key="2">
    <source>
        <dbReference type="EMBL" id="KAI0291614.1"/>
    </source>
</evidence>
<organism evidence="2 3">
    <name type="scientific">Multifurca ochricompacta</name>
    <dbReference type="NCBI Taxonomy" id="376703"/>
    <lineage>
        <taxon>Eukaryota</taxon>
        <taxon>Fungi</taxon>
        <taxon>Dikarya</taxon>
        <taxon>Basidiomycota</taxon>
        <taxon>Agaricomycotina</taxon>
        <taxon>Agaricomycetes</taxon>
        <taxon>Russulales</taxon>
        <taxon>Russulaceae</taxon>
        <taxon>Multifurca</taxon>
    </lineage>
</organism>
<proteinExistence type="predicted"/>
<sequence>MHGQLPFDLIGMDEEVASVTLSLSGGRDTDTPIPSSGPMSTVLEDLELYAQSLKDKGVALASIREVRVSLEGQINRMDNLESDFDRIAERSLLSSSRLPISRRRSTRIRPRTRLVQPRREEGRYDPFSMKKMVLSRPKFPVSKSSSGFLSANTNVQSGSSASCIRLVSR</sequence>
<keyword evidence="3" id="KW-1185">Reference proteome</keyword>
<evidence type="ECO:0000313" key="3">
    <source>
        <dbReference type="Proteomes" id="UP001203297"/>
    </source>
</evidence>
<comment type="caution">
    <text evidence="2">The sequence shown here is derived from an EMBL/GenBank/DDBJ whole genome shotgun (WGS) entry which is preliminary data.</text>
</comment>
<gene>
    <name evidence="2" type="ORF">B0F90DRAFT_363530</name>
</gene>
<evidence type="ECO:0000256" key="1">
    <source>
        <dbReference type="SAM" id="Coils"/>
    </source>
</evidence>
<dbReference type="Proteomes" id="UP001203297">
    <property type="component" value="Unassembled WGS sequence"/>
</dbReference>
<dbReference type="AlphaFoldDB" id="A0AAD4LVC1"/>
<feature type="coiled-coil region" evidence="1">
    <location>
        <begin position="63"/>
        <end position="90"/>
    </location>
</feature>
<accession>A0AAD4LVC1</accession>
<name>A0AAD4LVC1_9AGAM</name>
<keyword evidence="1" id="KW-0175">Coiled coil</keyword>
<dbReference type="EMBL" id="WTXG01000151">
    <property type="protein sequence ID" value="KAI0291614.1"/>
    <property type="molecule type" value="Genomic_DNA"/>
</dbReference>
<reference evidence="2" key="1">
    <citation type="journal article" date="2022" name="New Phytol.">
        <title>Evolutionary transition to the ectomycorrhizal habit in the genomes of a hyperdiverse lineage of mushroom-forming fungi.</title>
        <authorList>
            <person name="Looney B."/>
            <person name="Miyauchi S."/>
            <person name="Morin E."/>
            <person name="Drula E."/>
            <person name="Courty P.E."/>
            <person name="Kohler A."/>
            <person name="Kuo A."/>
            <person name="LaButti K."/>
            <person name="Pangilinan J."/>
            <person name="Lipzen A."/>
            <person name="Riley R."/>
            <person name="Andreopoulos W."/>
            <person name="He G."/>
            <person name="Johnson J."/>
            <person name="Nolan M."/>
            <person name="Tritt A."/>
            <person name="Barry K.W."/>
            <person name="Grigoriev I.V."/>
            <person name="Nagy L.G."/>
            <person name="Hibbett D."/>
            <person name="Henrissat B."/>
            <person name="Matheny P.B."/>
            <person name="Labbe J."/>
            <person name="Martin F.M."/>
        </authorList>
    </citation>
    <scope>NUCLEOTIDE SEQUENCE</scope>
    <source>
        <strain evidence="2">BPL690</strain>
    </source>
</reference>
<protein>
    <submittedName>
        <fullName evidence="2">Uncharacterized protein</fullName>
    </submittedName>
</protein>